<gene>
    <name evidence="1" type="ORF">TGARI_371580</name>
</gene>
<name>A0A139XMG5_TOXGO</name>
<organism evidence="1 2">
    <name type="scientific">Toxoplasma gondii ARI</name>
    <dbReference type="NCBI Taxonomy" id="1074872"/>
    <lineage>
        <taxon>Eukaryota</taxon>
        <taxon>Sar</taxon>
        <taxon>Alveolata</taxon>
        <taxon>Apicomplexa</taxon>
        <taxon>Conoidasida</taxon>
        <taxon>Coccidia</taxon>
        <taxon>Eucoccidiorida</taxon>
        <taxon>Eimeriorina</taxon>
        <taxon>Sarcocystidae</taxon>
        <taxon>Toxoplasma</taxon>
    </lineage>
</organism>
<dbReference type="VEuPathDB" id="ToxoDB:TGARI_371580"/>
<accession>A0A139XMG5</accession>
<evidence type="ECO:0000313" key="2">
    <source>
        <dbReference type="Proteomes" id="UP000074247"/>
    </source>
</evidence>
<protein>
    <submittedName>
        <fullName evidence="1">Uncharacterized protein</fullName>
    </submittedName>
</protein>
<comment type="caution">
    <text evidence="1">The sequence shown here is derived from an EMBL/GenBank/DDBJ whole genome shotgun (WGS) entry which is preliminary data.</text>
</comment>
<proteinExistence type="predicted"/>
<evidence type="ECO:0000313" key="1">
    <source>
        <dbReference type="EMBL" id="KYF39960.1"/>
    </source>
</evidence>
<dbReference type="EMBL" id="AGQS02005591">
    <property type="protein sequence ID" value="KYF39960.1"/>
    <property type="molecule type" value="Genomic_DNA"/>
</dbReference>
<reference evidence="1 2" key="1">
    <citation type="journal article" date="2016" name="Nat. Commun.">
        <title>Local admixture of amplified and diversified secreted pathogenesis determinants shapes mosaic Toxoplasma gondii genomes.</title>
        <authorList>
            <person name="Lorenzi H."/>
            <person name="Khan A."/>
            <person name="Behnke M.S."/>
            <person name="Namasivayam S."/>
            <person name="Swapna L.S."/>
            <person name="Hadjithomas M."/>
            <person name="Karamycheva S."/>
            <person name="Pinney D."/>
            <person name="Brunk B.P."/>
            <person name="Ajioka J.W."/>
            <person name="Ajzenberg D."/>
            <person name="Boothroyd J.C."/>
            <person name="Boyle J.P."/>
            <person name="Darde M.L."/>
            <person name="Diaz-Miranda M.A."/>
            <person name="Dubey J.P."/>
            <person name="Fritz H.M."/>
            <person name="Gennari S.M."/>
            <person name="Gregory B.D."/>
            <person name="Kim K."/>
            <person name="Saeij J.P."/>
            <person name="Su C."/>
            <person name="White M.W."/>
            <person name="Zhu X.Q."/>
            <person name="Howe D.K."/>
            <person name="Rosenthal B.M."/>
            <person name="Grigg M.E."/>
            <person name="Parkinson J."/>
            <person name="Liu L."/>
            <person name="Kissinger J.C."/>
            <person name="Roos D.S."/>
            <person name="Sibley L.D."/>
        </authorList>
    </citation>
    <scope>NUCLEOTIDE SEQUENCE [LARGE SCALE GENOMIC DNA]</scope>
    <source>
        <strain evidence="1 2">ARI</strain>
    </source>
</reference>
<dbReference type="AlphaFoldDB" id="A0A139XMG5"/>
<dbReference type="Proteomes" id="UP000074247">
    <property type="component" value="Unassembled WGS sequence"/>
</dbReference>
<sequence length="236" mass="25744">MYACMYLCISTKVSTSAAISCVSGFDTVPWHKRLSKHRRVYLCVDICQHASGVCAECLERLARNTSFSIAYPGSPLLPKVTTDSAASAQKTLTWQLLAAVLASPLPPADIQTYLLLRSCTFLIMKDASARRISVPQTPGVSLTTRAESPEQKRTTLWKPRGAAVIKQPRNPCLPDAGTPFCVLPVVRERFSLPPGSAPLLRSSWSPSGLSTFRSPALPHRRCSSSLLRSTRLESLS</sequence>